<name>A0ABU3D1U7_9FLAO</name>
<sequence length="79" mass="9334">MDLQTRKLNLISCLAQIQDESILVTIEDILLKETTESDKIEFKPFTIEELKSRIKKSEKDFKNGNFKTQAELEKIMEKW</sequence>
<reference evidence="1 2" key="1">
    <citation type="submission" date="2023-09" db="EMBL/GenBank/DDBJ databases">
        <authorList>
            <person name="Rey-Velasco X."/>
        </authorList>
    </citation>
    <scope>NUCLEOTIDE SEQUENCE [LARGE SCALE GENOMIC DNA]</scope>
    <source>
        <strain evidence="1 2">F117</strain>
    </source>
</reference>
<dbReference type="EMBL" id="JAVRHK010000001">
    <property type="protein sequence ID" value="MDT0674988.1"/>
    <property type="molecule type" value="Genomic_DNA"/>
</dbReference>
<protein>
    <submittedName>
        <fullName evidence="1">Uncharacterized protein</fullName>
    </submittedName>
</protein>
<keyword evidence="2" id="KW-1185">Reference proteome</keyword>
<organism evidence="1 2">
    <name type="scientific">Autumnicola musiva</name>
    <dbReference type="NCBI Taxonomy" id="3075589"/>
    <lineage>
        <taxon>Bacteria</taxon>
        <taxon>Pseudomonadati</taxon>
        <taxon>Bacteroidota</taxon>
        <taxon>Flavobacteriia</taxon>
        <taxon>Flavobacteriales</taxon>
        <taxon>Flavobacteriaceae</taxon>
        <taxon>Autumnicola</taxon>
    </lineage>
</organism>
<accession>A0ABU3D1U7</accession>
<dbReference type="RefSeq" id="WP_311501436.1">
    <property type="nucleotide sequence ID" value="NZ_JAVRHK010000001.1"/>
</dbReference>
<comment type="caution">
    <text evidence="1">The sequence shown here is derived from an EMBL/GenBank/DDBJ whole genome shotgun (WGS) entry which is preliminary data.</text>
</comment>
<gene>
    <name evidence="1" type="ORF">RM539_00130</name>
</gene>
<evidence type="ECO:0000313" key="2">
    <source>
        <dbReference type="Proteomes" id="UP001262582"/>
    </source>
</evidence>
<evidence type="ECO:0000313" key="1">
    <source>
        <dbReference type="EMBL" id="MDT0674988.1"/>
    </source>
</evidence>
<proteinExistence type="predicted"/>
<dbReference type="Proteomes" id="UP001262582">
    <property type="component" value="Unassembled WGS sequence"/>
</dbReference>